<keyword evidence="5" id="KW-1185">Reference proteome</keyword>
<dbReference type="Proteomes" id="UP001153076">
    <property type="component" value="Unassembled WGS sequence"/>
</dbReference>
<feature type="signal peptide" evidence="1">
    <location>
        <begin position="1"/>
        <end position="15"/>
    </location>
</feature>
<evidence type="ECO:0000313" key="3">
    <source>
        <dbReference type="EMBL" id="KAJ8429128.1"/>
    </source>
</evidence>
<evidence type="ECO:0000259" key="2">
    <source>
        <dbReference type="Pfam" id="PF14111"/>
    </source>
</evidence>
<comment type="caution">
    <text evidence="4">The sequence shown here is derived from an EMBL/GenBank/DDBJ whole genome shotgun (WGS) entry which is preliminary data.</text>
</comment>
<keyword evidence="1" id="KW-0732">Signal</keyword>
<evidence type="ECO:0000313" key="5">
    <source>
        <dbReference type="Proteomes" id="UP001153076"/>
    </source>
</evidence>
<gene>
    <name evidence="3" type="ORF">Cgig2_016411</name>
    <name evidence="4" type="ORF">Cgig2_016417</name>
</gene>
<dbReference type="Pfam" id="PF14111">
    <property type="entry name" value="DUF4283"/>
    <property type="match status" value="1"/>
</dbReference>
<dbReference type="OrthoDB" id="1429668at2759"/>
<dbReference type="AlphaFoldDB" id="A0A9Q1Q518"/>
<evidence type="ECO:0000313" key="4">
    <source>
        <dbReference type="EMBL" id="KAJ8429134.1"/>
    </source>
</evidence>
<dbReference type="InterPro" id="IPR025558">
    <property type="entry name" value="DUF4283"/>
</dbReference>
<feature type="domain" description="DUF4283" evidence="2">
    <location>
        <begin position="197"/>
        <end position="262"/>
    </location>
</feature>
<dbReference type="PANTHER" id="PTHR31286">
    <property type="entry name" value="GLYCINE-RICH CELL WALL STRUCTURAL PROTEIN 1.8-LIKE"/>
    <property type="match status" value="1"/>
</dbReference>
<dbReference type="InterPro" id="IPR040256">
    <property type="entry name" value="At4g02000-like"/>
</dbReference>
<organism evidence="4 5">
    <name type="scientific">Carnegiea gigantea</name>
    <dbReference type="NCBI Taxonomy" id="171969"/>
    <lineage>
        <taxon>Eukaryota</taxon>
        <taxon>Viridiplantae</taxon>
        <taxon>Streptophyta</taxon>
        <taxon>Embryophyta</taxon>
        <taxon>Tracheophyta</taxon>
        <taxon>Spermatophyta</taxon>
        <taxon>Magnoliopsida</taxon>
        <taxon>eudicotyledons</taxon>
        <taxon>Gunneridae</taxon>
        <taxon>Pentapetalae</taxon>
        <taxon>Caryophyllales</taxon>
        <taxon>Cactineae</taxon>
        <taxon>Cactaceae</taxon>
        <taxon>Cactoideae</taxon>
        <taxon>Echinocereeae</taxon>
        <taxon>Carnegiea</taxon>
    </lineage>
</organism>
<protein>
    <recommendedName>
        <fullName evidence="2">DUF4283 domain-containing protein</fullName>
    </recommendedName>
</protein>
<dbReference type="PANTHER" id="PTHR31286:SF99">
    <property type="entry name" value="DUF4283 DOMAIN-CONTAINING PROTEIN"/>
    <property type="match status" value="1"/>
</dbReference>
<proteinExistence type="predicted"/>
<name>A0A9Q1Q518_9CARY</name>
<evidence type="ECO:0000256" key="1">
    <source>
        <dbReference type="SAM" id="SignalP"/>
    </source>
</evidence>
<dbReference type="EMBL" id="JAKOGI010000930">
    <property type="protein sequence ID" value="KAJ8429128.1"/>
    <property type="molecule type" value="Genomic_DNA"/>
</dbReference>
<accession>A0A9Q1Q518</accession>
<feature type="chain" id="PRO_5040654186" description="DUF4283 domain-containing protein" evidence="1">
    <location>
        <begin position="16"/>
        <end position="289"/>
    </location>
</feature>
<reference evidence="4" key="1">
    <citation type="submission" date="2022-04" db="EMBL/GenBank/DDBJ databases">
        <title>Carnegiea gigantea Genome sequencing and assembly v2.</title>
        <authorList>
            <person name="Copetti D."/>
            <person name="Sanderson M.J."/>
            <person name="Burquez A."/>
            <person name="Wojciechowski M.F."/>
        </authorList>
    </citation>
    <scope>NUCLEOTIDE SEQUENCE</scope>
    <source>
        <strain evidence="4">SGP5-SGP5p</strain>
        <tissue evidence="4">Aerial part</tissue>
    </source>
</reference>
<dbReference type="EMBL" id="JAKOGI010000930">
    <property type="protein sequence ID" value="KAJ8429134.1"/>
    <property type="molecule type" value="Genomic_DNA"/>
</dbReference>
<sequence length="289" mass="34323">MGSLILVFQALRLLGLEEKLRKRENKQGWIGSYSHQIGGCVFKRHMLSICYDTSLIIVQFSFPFSRKQTHSKALSHFDSKHPGLPMKEWRLSRRPGSSTSHFILTWSSCRFFKQMEPIKTLWERIEGIQCKLARRPQSYFVKTGIKAQIQMMRDEETDHEYTLCPIIRLNKEEKSHLRKPCRKTLFVKLFDKHLGFMQSWKGLKAKWAPKGDFNLMDSGFDYLIFKFACDDDYDYVMTQGCWLIGDSYLTKRKWVPNFIPDEEPIHIMTAWIRIPRISVKYFNEEFRIK</sequence>